<dbReference type="RefSeq" id="WP_170220658.1">
    <property type="nucleotide sequence ID" value="NZ_VFML01000001.1"/>
</dbReference>
<comment type="caution">
    <text evidence="5">The sequence shown here is derived from an EMBL/GenBank/DDBJ whole genome shotgun (WGS) entry which is preliminary data.</text>
</comment>
<evidence type="ECO:0000259" key="4">
    <source>
        <dbReference type="Pfam" id="PF17853"/>
    </source>
</evidence>
<evidence type="ECO:0000313" key="6">
    <source>
        <dbReference type="Proteomes" id="UP000320876"/>
    </source>
</evidence>
<dbReference type="PANTHER" id="PTHR33744:SF1">
    <property type="entry name" value="DNA-BINDING TRANSCRIPTIONAL ACTIVATOR ADER"/>
    <property type="match status" value="1"/>
</dbReference>
<name>A0A542DBX0_AMYCI</name>
<evidence type="ECO:0000313" key="5">
    <source>
        <dbReference type="EMBL" id="TQJ00568.1"/>
    </source>
</evidence>
<proteinExistence type="inferred from homology"/>
<comment type="similarity">
    <text evidence="1">Belongs to the CdaR family.</text>
</comment>
<feature type="domain" description="CdaR GGDEF-like" evidence="4">
    <location>
        <begin position="175"/>
        <end position="274"/>
    </location>
</feature>
<keyword evidence="6" id="KW-1185">Reference proteome</keyword>
<reference evidence="5 6" key="1">
    <citation type="submission" date="2019-06" db="EMBL/GenBank/DDBJ databases">
        <title>Sequencing the genomes of 1000 actinobacteria strains.</title>
        <authorList>
            <person name="Klenk H.-P."/>
        </authorList>
    </citation>
    <scope>NUCLEOTIDE SEQUENCE [LARGE SCALE GENOMIC DNA]</scope>
    <source>
        <strain evidence="5 6">DSM 45679</strain>
    </source>
</reference>
<dbReference type="Pfam" id="PF17853">
    <property type="entry name" value="GGDEF_2"/>
    <property type="match status" value="1"/>
</dbReference>
<dbReference type="Pfam" id="PF13556">
    <property type="entry name" value="HTH_30"/>
    <property type="match status" value="1"/>
</dbReference>
<evidence type="ECO:0000259" key="3">
    <source>
        <dbReference type="Pfam" id="PF14361"/>
    </source>
</evidence>
<protein>
    <submittedName>
        <fullName evidence="5">CdaR family transcriptional regulator</fullName>
    </submittedName>
</protein>
<dbReference type="Proteomes" id="UP000320876">
    <property type="component" value="Unassembled WGS sequence"/>
</dbReference>
<feature type="domain" description="PucR C-terminal helix-turn-helix" evidence="2">
    <location>
        <begin position="318"/>
        <end position="375"/>
    </location>
</feature>
<evidence type="ECO:0000259" key="2">
    <source>
        <dbReference type="Pfam" id="PF13556"/>
    </source>
</evidence>
<dbReference type="InterPro" id="IPR041522">
    <property type="entry name" value="CdaR_GGDEF"/>
</dbReference>
<dbReference type="Pfam" id="PF14361">
    <property type="entry name" value="RsbRD_N"/>
    <property type="match status" value="1"/>
</dbReference>
<dbReference type="InterPro" id="IPR051448">
    <property type="entry name" value="CdaR-like_regulators"/>
</dbReference>
<dbReference type="AlphaFoldDB" id="A0A542DBX0"/>
<dbReference type="InterPro" id="IPR042070">
    <property type="entry name" value="PucR_C-HTH_sf"/>
</dbReference>
<dbReference type="InterPro" id="IPR025736">
    <property type="entry name" value="PucR_C-HTH_dom"/>
</dbReference>
<dbReference type="PANTHER" id="PTHR33744">
    <property type="entry name" value="CARBOHYDRATE DIACID REGULATOR"/>
    <property type="match status" value="1"/>
</dbReference>
<dbReference type="InterPro" id="IPR025751">
    <property type="entry name" value="RsbRD_N_dom"/>
</dbReference>
<sequence>MSQTVDAWVRATTDLILDRVDELGARLTESIRTELPVYQTVPADELQRSVTGQVALALAGVRDGETPGPAQLAAAEEWGRRAGEQGVAVSALMQAYEKSFAEVWQAFAEQAGTRPEAARALVELAPVIWSWVHQFGRAAAEGHQVAVTSRLIDDARARQQFIQLVTSAPGSADCAKLGGELGFGTDGPFRALAFTAADSGRELNRLHLRLQHLAGPCIAAPHETHIVVLSQRAEPDEIATLVRPMADGQVLGLGRRRSGLAGARISIGDAELALPLAGRLGHDIDFGEHWLLAILYTQLEHLDELDTGVRAATDHPHLADTVRAFADTGLSAAAAARAQHLHANSVAYRLQRWQDLTGWSVHTFDGLTRSVVAIRLAGVITR</sequence>
<evidence type="ECO:0000256" key="1">
    <source>
        <dbReference type="ARBA" id="ARBA00006754"/>
    </source>
</evidence>
<gene>
    <name evidence="5" type="ORF">FB471_0199</name>
</gene>
<accession>A0A542DBX0</accession>
<dbReference type="Gene3D" id="1.10.10.2840">
    <property type="entry name" value="PucR C-terminal helix-turn-helix domain"/>
    <property type="match status" value="1"/>
</dbReference>
<dbReference type="EMBL" id="VFML01000001">
    <property type="protein sequence ID" value="TQJ00568.1"/>
    <property type="molecule type" value="Genomic_DNA"/>
</dbReference>
<feature type="domain" description="RsbT co-antagonist protein RsbRD N-terminal" evidence="3">
    <location>
        <begin position="21"/>
        <end position="158"/>
    </location>
</feature>
<organism evidence="5 6">
    <name type="scientific">Amycolatopsis cihanbeyliensis</name>
    <dbReference type="NCBI Taxonomy" id="1128664"/>
    <lineage>
        <taxon>Bacteria</taxon>
        <taxon>Bacillati</taxon>
        <taxon>Actinomycetota</taxon>
        <taxon>Actinomycetes</taxon>
        <taxon>Pseudonocardiales</taxon>
        <taxon>Pseudonocardiaceae</taxon>
        <taxon>Amycolatopsis</taxon>
    </lineage>
</organism>